<reference evidence="1" key="1">
    <citation type="submission" date="2022-07" db="EMBL/GenBank/DDBJ databases">
        <title>Genome analysis of Parmales, a sister group of diatoms, reveals the evolutionary specialization of diatoms from phago-mixotrophs to photoautotrophs.</title>
        <authorList>
            <person name="Ban H."/>
            <person name="Sato S."/>
            <person name="Yoshikawa S."/>
            <person name="Kazumasa Y."/>
            <person name="Nakamura Y."/>
            <person name="Ichinomiya M."/>
            <person name="Saitoh K."/>
            <person name="Sato N."/>
            <person name="Blanc-Mathieu R."/>
            <person name="Endo H."/>
            <person name="Kuwata A."/>
            <person name="Ogata H."/>
        </authorList>
    </citation>
    <scope>NUCLEOTIDE SEQUENCE</scope>
</reference>
<dbReference type="AlphaFoldDB" id="A0A9W6ZCB3"/>
<protein>
    <submittedName>
        <fullName evidence="1">Uncharacterized protein</fullName>
    </submittedName>
</protein>
<comment type="caution">
    <text evidence="1">The sequence shown here is derived from an EMBL/GenBank/DDBJ whole genome shotgun (WGS) entry which is preliminary data.</text>
</comment>
<dbReference type="EMBL" id="BRXZ01001850">
    <property type="protein sequence ID" value="GMH47805.1"/>
    <property type="molecule type" value="Genomic_DNA"/>
</dbReference>
<dbReference type="Proteomes" id="UP001165082">
    <property type="component" value="Unassembled WGS sequence"/>
</dbReference>
<evidence type="ECO:0000313" key="1">
    <source>
        <dbReference type="EMBL" id="GMH47805.1"/>
    </source>
</evidence>
<name>A0A9W6ZCB3_9STRA</name>
<proteinExistence type="predicted"/>
<keyword evidence="2" id="KW-1185">Reference proteome</keyword>
<sequence length="204" mass="22375">MLSTRLIIRGGSILRAVEGVRSYSHQTCLSALSSNSDLPLIEVNCTGSPSPMTPVLKSLLSLRNKGAPLAYEVVNGTLDEDVPPLNPEPSLVIYPDCFHELSEPTPRRFMRARALAGIGGRVVLIWRDNSVHEEERLGREAGLVGEMEVEEGGERERKIDDVWEKFEHFLGNYFGSPKSLEGGSSVVDEEGGKRDVVHVIPVIA</sequence>
<organism evidence="1 2">
    <name type="scientific">Triparma retinervis</name>
    <dbReference type="NCBI Taxonomy" id="2557542"/>
    <lineage>
        <taxon>Eukaryota</taxon>
        <taxon>Sar</taxon>
        <taxon>Stramenopiles</taxon>
        <taxon>Ochrophyta</taxon>
        <taxon>Bolidophyceae</taxon>
        <taxon>Parmales</taxon>
        <taxon>Triparmaceae</taxon>
        <taxon>Triparma</taxon>
    </lineage>
</organism>
<evidence type="ECO:0000313" key="2">
    <source>
        <dbReference type="Proteomes" id="UP001165082"/>
    </source>
</evidence>
<gene>
    <name evidence="1" type="ORF">TrRE_jg7925</name>
</gene>
<accession>A0A9W6ZCB3</accession>